<evidence type="ECO:0000256" key="5">
    <source>
        <dbReference type="ARBA" id="ARBA00022519"/>
    </source>
</evidence>
<gene>
    <name evidence="13" type="ORF">ACFPTO_10725</name>
</gene>
<keyword evidence="8 11" id="KW-1133">Transmembrane helix</keyword>
<feature type="region of interest" description="Disordered" evidence="10">
    <location>
        <begin position="127"/>
        <end position="181"/>
    </location>
</feature>
<feature type="domain" description="TonB C-terminal" evidence="12">
    <location>
        <begin position="181"/>
        <end position="272"/>
    </location>
</feature>
<comment type="subcellular location">
    <subcellularLocation>
        <location evidence="1">Cell inner membrane</location>
        <topology evidence="1">Single-pass membrane protein</topology>
        <orientation evidence="1">Periplasmic side</orientation>
    </subcellularLocation>
</comment>
<dbReference type="InterPro" id="IPR037682">
    <property type="entry name" value="TonB_C"/>
</dbReference>
<evidence type="ECO:0000313" key="14">
    <source>
        <dbReference type="Proteomes" id="UP001596103"/>
    </source>
</evidence>
<dbReference type="PANTHER" id="PTHR33446:SF2">
    <property type="entry name" value="PROTEIN TONB"/>
    <property type="match status" value="1"/>
</dbReference>
<keyword evidence="4" id="KW-1003">Cell membrane</keyword>
<evidence type="ECO:0000256" key="10">
    <source>
        <dbReference type="SAM" id="MobiDB-lite"/>
    </source>
</evidence>
<feature type="region of interest" description="Disordered" evidence="10">
    <location>
        <begin position="1"/>
        <end position="38"/>
    </location>
</feature>
<dbReference type="EMBL" id="JBHSMP010000013">
    <property type="protein sequence ID" value="MFC5429270.1"/>
    <property type="molecule type" value="Genomic_DNA"/>
</dbReference>
<organism evidence="13 14">
    <name type="scientific">Paraburkholderia denitrificans</name>
    <dbReference type="NCBI Taxonomy" id="694025"/>
    <lineage>
        <taxon>Bacteria</taxon>
        <taxon>Pseudomonadati</taxon>
        <taxon>Pseudomonadota</taxon>
        <taxon>Betaproteobacteria</taxon>
        <taxon>Burkholderiales</taxon>
        <taxon>Burkholderiaceae</taxon>
        <taxon>Paraburkholderia</taxon>
    </lineage>
</organism>
<sequence>MSKPLSLASPGQPVQVRHDGQKQHAQQKPRPRQKQQKRHIVGAAVFVGALHVALLGFVMSAREPQREAMPVRVVAAELITSAPAASAMPAPAVPLHAQPPAPARQTSAPQPVVRPVVHAAAPVVHERVAEPQQQPSPAAAPAAPVVAPTPPVSSAQQSDASPAAPQASSAQQAAADGDQTPRAVAQLDCTIAKPAYPMLSRRSRESGTALVQLRVDVKGHVDAAHVVASSGYPRLDAAALDAVLASACAPYREHGKAVPATAKVPVVFNLSE</sequence>
<evidence type="ECO:0000256" key="11">
    <source>
        <dbReference type="SAM" id="Phobius"/>
    </source>
</evidence>
<evidence type="ECO:0000256" key="8">
    <source>
        <dbReference type="ARBA" id="ARBA00022989"/>
    </source>
</evidence>
<keyword evidence="9 11" id="KW-0472">Membrane</keyword>
<evidence type="ECO:0000256" key="9">
    <source>
        <dbReference type="ARBA" id="ARBA00023136"/>
    </source>
</evidence>
<keyword evidence="5" id="KW-0997">Cell inner membrane</keyword>
<dbReference type="Pfam" id="PF03544">
    <property type="entry name" value="TonB_C"/>
    <property type="match status" value="1"/>
</dbReference>
<feature type="compositionally biased region" description="Basic residues" evidence="10">
    <location>
        <begin position="25"/>
        <end position="38"/>
    </location>
</feature>
<evidence type="ECO:0000256" key="6">
    <source>
        <dbReference type="ARBA" id="ARBA00022692"/>
    </source>
</evidence>
<evidence type="ECO:0000259" key="12">
    <source>
        <dbReference type="PROSITE" id="PS52015"/>
    </source>
</evidence>
<dbReference type="InterPro" id="IPR051045">
    <property type="entry name" value="TonB-dependent_transducer"/>
</dbReference>
<feature type="region of interest" description="Disordered" evidence="10">
    <location>
        <begin position="91"/>
        <end position="111"/>
    </location>
</feature>
<dbReference type="NCBIfam" id="TIGR01352">
    <property type="entry name" value="tonB_Cterm"/>
    <property type="match status" value="1"/>
</dbReference>
<keyword evidence="6 11" id="KW-0812">Transmembrane</keyword>
<protein>
    <submittedName>
        <fullName evidence="13">TonB family protein</fullName>
    </submittedName>
</protein>
<evidence type="ECO:0000256" key="2">
    <source>
        <dbReference type="ARBA" id="ARBA00006555"/>
    </source>
</evidence>
<feature type="transmembrane region" description="Helical" evidence="11">
    <location>
        <begin position="40"/>
        <end position="59"/>
    </location>
</feature>
<comment type="similarity">
    <text evidence="2">Belongs to the TonB family.</text>
</comment>
<accession>A0ABW0J8C3</accession>
<dbReference type="RefSeq" id="WP_377711346.1">
    <property type="nucleotide sequence ID" value="NZ_JBHSMP010000013.1"/>
</dbReference>
<keyword evidence="7" id="KW-0653">Protein transport</keyword>
<evidence type="ECO:0000256" key="4">
    <source>
        <dbReference type="ARBA" id="ARBA00022475"/>
    </source>
</evidence>
<name>A0ABW0J8C3_9BURK</name>
<keyword evidence="14" id="KW-1185">Reference proteome</keyword>
<comment type="caution">
    <text evidence="13">The sequence shown here is derived from an EMBL/GenBank/DDBJ whole genome shotgun (WGS) entry which is preliminary data.</text>
</comment>
<dbReference type="Proteomes" id="UP001596103">
    <property type="component" value="Unassembled WGS sequence"/>
</dbReference>
<dbReference type="InterPro" id="IPR006260">
    <property type="entry name" value="TonB/TolA_C"/>
</dbReference>
<dbReference type="PROSITE" id="PS52015">
    <property type="entry name" value="TONB_CTD"/>
    <property type="match status" value="1"/>
</dbReference>
<keyword evidence="3" id="KW-0813">Transport</keyword>
<proteinExistence type="inferred from homology"/>
<evidence type="ECO:0000256" key="3">
    <source>
        <dbReference type="ARBA" id="ARBA00022448"/>
    </source>
</evidence>
<dbReference type="Gene3D" id="3.30.1150.10">
    <property type="match status" value="1"/>
</dbReference>
<evidence type="ECO:0000256" key="7">
    <source>
        <dbReference type="ARBA" id="ARBA00022927"/>
    </source>
</evidence>
<reference evidence="14" key="1">
    <citation type="journal article" date="2019" name="Int. J. Syst. Evol. Microbiol.">
        <title>The Global Catalogue of Microorganisms (GCM) 10K type strain sequencing project: providing services to taxonomists for standard genome sequencing and annotation.</title>
        <authorList>
            <consortium name="The Broad Institute Genomics Platform"/>
            <consortium name="The Broad Institute Genome Sequencing Center for Infectious Disease"/>
            <person name="Wu L."/>
            <person name="Ma J."/>
        </authorList>
    </citation>
    <scope>NUCLEOTIDE SEQUENCE [LARGE SCALE GENOMIC DNA]</scope>
    <source>
        <strain evidence="14">CCUG 56042</strain>
    </source>
</reference>
<dbReference type="PANTHER" id="PTHR33446">
    <property type="entry name" value="PROTEIN TONB-RELATED"/>
    <property type="match status" value="1"/>
</dbReference>
<evidence type="ECO:0000256" key="1">
    <source>
        <dbReference type="ARBA" id="ARBA00004383"/>
    </source>
</evidence>
<dbReference type="SUPFAM" id="SSF74653">
    <property type="entry name" value="TolA/TonB C-terminal domain"/>
    <property type="match status" value="1"/>
</dbReference>
<evidence type="ECO:0000313" key="13">
    <source>
        <dbReference type="EMBL" id="MFC5429270.1"/>
    </source>
</evidence>
<feature type="compositionally biased region" description="Low complexity" evidence="10">
    <location>
        <begin position="130"/>
        <end position="176"/>
    </location>
</feature>